<dbReference type="InterPro" id="IPR008397">
    <property type="entry name" value="Alginate_lyase_dom"/>
</dbReference>
<reference evidence="5 6" key="1">
    <citation type="submission" date="2019-02" db="EMBL/GenBank/DDBJ databases">
        <title>Bacterial novel species Emticicia sp. 17J42-9 isolated from soil.</title>
        <authorList>
            <person name="Jung H.-Y."/>
        </authorList>
    </citation>
    <scope>NUCLEOTIDE SEQUENCE [LARGE SCALE GENOMIC DNA]</scope>
    <source>
        <strain evidence="5 6">17J42-9</strain>
    </source>
</reference>
<evidence type="ECO:0000256" key="1">
    <source>
        <dbReference type="ARBA" id="ARBA00022729"/>
    </source>
</evidence>
<evidence type="ECO:0000313" key="5">
    <source>
        <dbReference type="EMBL" id="RYU94075.1"/>
    </source>
</evidence>
<organism evidence="5 6">
    <name type="scientific">Emticicia agri</name>
    <dbReference type="NCBI Taxonomy" id="2492393"/>
    <lineage>
        <taxon>Bacteria</taxon>
        <taxon>Pseudomonadati</taxon>
        <taxon>Bacteroidota</taxon>
        <taxon>Cytophagia</taxon>
        <taxon>Cytophagales</taxon>
        <taxon>Leadbetterellaceae</taxon>
        <taxon>Emticicia</taxon>
    </lineage>
</organism>
<dbReference type="RefSeq" id="WP_130022764.1">
    <property type="nucleotide sequence ID" value="NZ_SEWF01000031.1"/>
</dbReference>
<evidence type="ECO:0000256" key="2">
    <source>
        <dbReference type="ARBA" id="ARBA00023239"/>
    </source>
</evidence>
<gene>
    <name evidence="5" type="ORF">EWM59_18615</name>
</gene>
<evidence type="ECO:0000313" key="6">
    <source>
        <dbReference type="Proteomes" id="UP000293162"/>
    </source>
</evidence>
<keyword evidence="2 5" id="KW-0456">Lyase</keyword>
<proteinExistence type="predicted"/>
<sequence length="385" mass="44448">MRVLSILFYLFLIDTALAQQTVKQQAIETLRKQILTQADWAMQQAPVTVTASSSSRSQGTIHDFYSEGDYWWPDPANPDGPYIQKDGMTNPDNFVAHRLAMIRFSKIIGALSSAYVLTNNPRYVTHAFNHLQAWFVNPATKMNPSLLYAQAITRKVSGRGIGIIDTIHLMEVAQGLSKIEHAANTNKQLVADIKNWFAEYLNWLTTHPYGKEEMEAKNNHGTCWVMQVASFAKLTDKQNLLEFCRNRYKTVLLPKQMAVDGSFPLELNRTKPYGYSLFNLDAMVMICQILSTAQDNLWEYKAPEGQTIRKGIEFMYPYVADKSKWPFKEDVMYWPNWPVAHPFLVFGAAEFQQNHWFQLWKNLEHNPTTEEVIRNLPIRNPIIWF</sequence>
<evidence type="ECO:0000259" key="4">
    <source>
        <dbReference type="Pfam" id="PF05426"/>
    </source>
</evidence>
<protein>
    <submittedName>
        <fullName evidence="5">Alginate lyase</fullName>
    </submittedName>
</protein>
<dbReference type="GO" id="GO:0042597">
    <property type="term" value="C:periplasmic space"/>
    <property type="evidence" value="ECO:0007669"/>
    <property type="project" value="InterPro"/>
</dbReference>
<dbReference type="Proteomes" id="UP000293162">
    <property type="component" value="Unassembled WGS sequence"/>
</dbReference>
<dbReference type="OrthoDB" id="7210452at2"/>
<dbReference type="Gene3D" id="1.50.10.100">
    <property type="entry name" value="Chondroitin AC/alginate lyase"/>
    <property type="match status" value="1"/>
</dbReference>
<dbReference type="GO" id="GO:0016829">
    <property type="term" value="F:lyase activity"/>
    <property type="evidence" value="ECO:0007669"/>
    <property type="project" value="UniProtKB-KW"/>
</dbReference>
<dbReference type="Pfam" id="PF05426">
    <property type="entry name" value="Alginate_lyase"/>
    <property type="match status" value="1"/>
</dbReference>
<accession>A0A4Q5LWU8</accession>
<feature type="domain" description="Alginate lyase" evidence="4">
    <location>
        <begin position="49"/>
        <end position="325"/>
    </location>
</feature>
<dbReference type="SUPFAM" id="SSF48230">
    <property type="entry name" value="Chondroitin AC/alginate lyase"/>
    <property type="match status" value="1"/>
</dbReference>
<keyword evidence="6" id="KW-1185">Reference proteome</keyword>
<dbReference type="EMBL" id="SEWF01000031">
    <property type="protein sequence ID" value="RYU94075.1"/>
    <property type="molecule type" value="Genomic_DNA"/>
</dbReference>
<dbReference type="InterPro" id="IPR008929">
    <property type="entry name" value="Chondroitin_lyas"/>
</dbReference>
<dbReference type="AlphaFoldDB" id="A0A4Q5LWU8"/>
<name>A0A4Q5LWU8_9BACT</name>
<evidence type="ECO:0000256" key="3">
    <source>
        <dbReference type="SAM" id="SignalP"/>
    </source>
</evidence>
<feature type="chain" id="PRO_5020577752" evidence="3">
    <location>
        <begin position="19"/>
        <end position="385"/>
    </location>
</feature>
<feature type="signal peptide" evidence="3">
    <location>
        <begin position="1"/>
        <end position="18"/>
    </location>
</feature>
<comment type="caution">
    <text evidence="5">The sequence shown here is derived from an EMBL/GenBank/DDBJ whole genome shotgun (WGS) entry which is preliminary data.</text>
</comment>
<keyword evidence="1 3" id="KW-0732">Signal</keyword>